<evidence type="ECO:0000313" key="5">
    <source>
        <dbReference type="EMBL" id="GKZ22422.1"/>
    </source>
</evidence>
<dbReference type="SUPFAM" id="SSF53335">
    <property type="entry name" value="S-adenosyl-L-methionine-dependent methyltransferases"/>
    <property type="match status" value="1"/>
</dbReference>
<sequence>MASTEDNRSTDGPTRLIKHFQGCEIENHTAGWSNLWDTDNSDLWDRGKPSPALIDLIEQRRDLFHPVTAEGKSKKALIPGCGKGYDAVMLALHGFDVYGLDVSAKGIGLAREYAALELAKPQAYNFGSAETNQVDGTGEVVFLQGDFFQSEWQAGMQFDLIYDYTFLCALHPSMRPKWASRMADLLSPTGMLVCLEFPLYKDPTLPGPPWGLEGVYWNLLVEGGTGIVSEKGDGVGGGQAGGRFRRLLHIKPERSYENGRGTDMLGIYVKNNSVAQ</sequence>
<dbReference type="GO" id="GO:0008757">
    <property type="term" value="F:S-adenosylmethionine-dependent methyltransferase activity"/>
    <property type="evidence" value="ECO:0007669"/>
    <property type="project" value="InterPro"/>
</dbReference>
<dbReference type="GO" id="GO:0032259">
    <property type="term" value="P:methylation"/>
    <property type="evidence" value="ECO:0007669"/>
    <property type="project" value="UniProtKB-KW"/>
</dbReference>
<evidence type="ECO:0000256" key="1">
    <source>
        <dbReference type="ARBA" id="ARBA00022553"/>
    </source>
</evidence>
<dbReference type="PANTHER" id="PTHR32183">
    <property type="match status" value="1"/>
</dbReference>
<name>A0A9W5YUN7_9EURO</name>
<dbReference type="Proteomes" id="UP001143548">
    <property type="component" value="Unassembled WGS sequence"/>
</dbReference>
<reference evidence="5" key="1">
    <citation type="submission" date="2022-07" db="EMBL/GenBank/DDBJ databases">
        <title>Taxonomy of Aspergillus series Nigri: significant species reduction supported by multi-species coalescent approaches.</title>
        <authorList>
            <person name="Bian C."/>
            <person name="Kusuya Y."/>
            <person name="Sklenar F."/>
            <person name="D'hooge E."/>
            <person name="Yaguchi T."/>
            <person name="Takahashi H."/>
            <person name="Hubka V."/>
        </authorList>
    </citation>
    <scope>NUCLEOTIDE SEQUENCE</scope>
    <source>
        <strain evidence="5">CBS 733.88</strain>
    </source>
</reference>
<dbReference type="EMBL" id="BROQ01000051">
    <property type="protein sequence ID" value="GKZ22422.1"/>
    <property type="molecule type" value="Genomic_DNA"/>
</dbReference>
<accession>A0A9W5YUN7</accession>
<dbReference type="InterPro" id="IPR008854">
    <property type="entry name" value="TPMT"/>
</dbReference>
<keyword evidence="4" id="KW-0949">S-adenosyl-L-methionine</keyword>
<dbReference type="CDD" id="cd02440">
    <property type="entry name" value="AdoMet_MTases"/>
    <property type="match status" value="1"/>
</dbReference>
<dbReference type="AlphaFoldDB" id="A0A9W5YUN7"/>
<comment type="caution">
    <text evidence="5">The sequence shown here is derived from an EMBL/GenBank/DDBJ whole genome shotgun (WGS) entry which is preliminary data.</text>
</comment>
<dbReference type="PANTHER" id="PTHR32183:SF6">
    <property type="entry name" value="CYSTEINE SULFINATE DESULFINASE_CYSTEINE DESULFURASE AND RELATED ENZYMES"/>
    <property type="match status" value="1"/>
</dbReference>
<evidence type="ECO:0000256" key="3">
    <source>
        <dbReference type="ARBA" id="ARBA00022679"/>
    </source>
</evidence>
<dbReference type="InterPro" id="IPR029063">
    <property type="entry name" value="SAM-dependent_MTases_sf"/>
</dbReference>
<protein>
    <recommendedName>
        <fullName evidence="7">S-adenosyl-L-methionine-dependent methyltransferase</fullName>
    </recommendedName>
</protein>
<keyword evidence="1" id="KW-0597">Phosphoprotein</keyword>
<evidence type="ECO:0000313" key="6">
    <source>
        <dbReference type="Proteomes" id="UP001143548"/>
    </source>
</evidence>
<gene>
    <name evidence="5" type="ORF">AbraCBS73388_008570</name>
</gene>
<dbReference type="Pfam" id="PF05724">
    <property type="entry name" value="TPMT"/>
    <property type="match status" value="1"/>
</dbReference>
<keyword evidence="3" id="KW-0808">Transferase</keyword>
<evidence type="ECO:0000256" key="2">
    <source>
        <dbReference type="ARBA" id="ARBA00022603"/>
    </source>
</evidence>
<proteinExistence type="predicted"/>
<dbReference type="Gene3D" id="3.40.50.150">
    <property type="entry name" value="Vaccinia Virus protein VP39"/>
    <property type="match status" value="1"/>
</dbReference>
<dbReference type="PROSITE" id="PS51585">
    <property type="entry name" value="SAM_MT_TPMT"/>
    <property type="match status" value="1"/>
</dbReference>
<evidence type="ECO:0008006" key="7">
    <source>
        <dbReference type="Google" id="ProtNLM"/>
    </source>
</evidence>
<organism evidence="5 6">
    <name type="scientific">Aspergillus brasiliensis</name>
    <dbReference type="NCBI Taxonomy" id="319629"/>
    <lineage>
        <taxon>Eukaryota</taxon>
        <taxon>Fungi</taxon>
        <taxon>Dikarya</taxon>
        <taxon>Ascomycota</taxon>
        <taxon>Pezizomycotina</taxon>
        <taxon>Eurotiomycetes</taxon>
        <taxon>Eurotiomycetidae</taxon>
        <taxon>Eurotiales</taxon>
        <taxon>Aspergillaceae</taxon>
        <taxon>Aspergillus</taxon>
        <taxon>Aspergillus subgen. Circumdati</taxon>
    </lineage>
</organism>
<evidence type="ECO:0000256" key="4">
    <source>
        <dbReference type="ARBA" id="ARBA00022691"/>
    </source>
</evidence>
<keyword evidence="2" id="KW-0489">Methyltransferase</keyword>